<keyword evidence="2" id="KW-0238">DNA-binding</keyword>
<dbReference type="GO" id="GO:0003677">
    <property type="term" value="F:DNA binding"/>
    <property type="evidence" value="ECO:0007669"/>
    <property type="project" value="UniProtKB-KW"/>
</dbReference>
<dbReference type="PANTHER" id="PTHR33164:SF57">
    <property type="entry name" value="MARR-FAMILY TRANSCRIPTIONAL REGULATOR"/>
    <property type="match status" value="1"/>
</dbReference>
<sequence>MTQPQSLHSGEPGSSLAVHVRQVEARLRGALRPLLAEHGLTMDHWRIIAVIGAEPGLGMGEIATLAVVPAASLTRYMDKLVERGIVVRRIDPGDKRRSVVALSPRGVEYAARLRAAEAGVASEGLG</sequence>
<dbReference type="AlphaFoldDB" id="A0A7Y9ZN41"/>
<dbReference type="InterPro" id="IPR036388">
    <property type="entry name" value="WH-like_DNA-bd_sf"/>
</dbReference>
<dbReference type="GO" id="GO:0006950">
    <property type="term" value="P:response to stress"/>
    <property type="evidence" value="ECO:0007669"/>
    <property type="project" value="TreeGrafter"/>
</dbReference>
<proteinExistence type="predicted"/>
<gene>
    <name evidence="2" type="ORF">BJ993_004413</name>
</gene>
<dbReference type="GO" id="GO:0003700">
    <property type="term" value="F:DNA-binding transcription factor activity"/>
    <property type="evidence" value="ECO:0007669"/>
    <property type="project" value="InterPro"/>
</dbReference>
<dbReference type="EMBL" id="JACBZM010000001">
    <property type="protein sequence ID" value="NYI47333.1"/>
    <property type="molecule type" value="Genomic_DNA"/>
</dbReference>
<evidence type="ECO:0000313" key="3">
    <source>
        <dbReference type="Proteomes" id="UP000562045"/>
    </source>
</evidence>
<dbReference type="SMART" id="SM00347">
    <property type="entry name" value="HTH_MARR"/>
    <property type="match status" value="1"/>
</dbReference>
<dbReference type="Gene3D" id="1.10.10.10">
    <property type="entry name" value="Winged helix-like DNA-binding domain superfamily/Winged helix DNA-binding domain"/>
    <property type="match status" value="1"/>
</dbReference>
<protein>
    <submittedName>
        <fullName evidence="2">DNA-binding MarR family transcriptional regulator</fullName>
    </submittedName>
</protein>
<evidence type="ECO:0000259" key="1">
    <source>
        <dbReference type="PROSITE" id="PS50995"/>
    </source>
</evidence>
<dbReference type="InterPro" id="IPR039422">
    <property type="entry name" value="MarR/SlyA-like"/>
</dbReference>
<feature type="domain" description="HTH marR-type" evidence="1">
    <location>
        <begin position="13"/>
        <end position="126"/>
    </location>
</feature>
<dbReference type="RefSeq" id="WP_179651285.1">
    <property type="nucleotide sequence ID" value="NZ_JACBZM010000001.1"/>
</dbReference>
<dbReference type="Proteomes" id="UP000562045">
    <property type="component" value="Unassembled WGS sequence"/>
</dbReference>
<dbReference type="Pfam" id="PF12802">
    <property type="entry name" value="MarR_2"/>
    <property type="match status" value="1"/>
</dbReference>
<organism evidence="2 3">
    <name type="scientific">Nocardioides aromaticivorans</name>
    <dbReference type="NCBI Taxonomy" id="200618"/>
    <lineage>
        <taxon>Bacteria</taxon>
        <taxon>Bacillati</taxon>
        <taxon>Actinomycetota</taxon>
        <taxon>Actinomycetes</taxon>
        <taxon>Propionibacteriales</taxon>
        <taxon>Nocardioidaceae</taxon>
        <taxon>Nocardioides</taxon>
    </lineage>
</organism>
<evidence type="ECO:0000313" key="2">
    <source>
        <dbReference type="EMBL" id="NYI47333.1"/>
    </source>
</evidence>
<comment type="caution">
    <text evidence="2">The sequence shown here is derived from an EMBL/GenBank/DDBJ whole genome shotgun (WGS) entry which is preliminary data.</text>
</comment>
<dbReference type="SUPFAM" id="SSF46785">
    <property type="entry name" value="Winged helix' DNA-binding domain"/>
    <property type="match status" value="1"/>
</dbReference>
<dbReference type="PANTHER" id="PTHR33164">
    <property type="entry name" value="TRANSCRIPTIONAL REGULATOR, MARR FAMILY"/>
    <property type="match status" value="1"/>
</dbReference>
<name>A0A7Y9ZN41_9ACTN</name>
<dbReference type="PROSITE" id="PS50995">
    <property type="entry name" value="HTH_MARR_2"/>
    <property type="match status" value="1"/>
</dbReference>
<reference evidence="2 3" key="1">
    <citation type="submission" date="2020-07" db="EMBL/GenBank/DDBJ databases">
        <title>Sequencing the genomes of 1000 actinobacteria strains.</title>
        <authorList>
            <person name="Klenk H.-P."/>
        </authorList>
    </citation>
    <scope>NUCLEOTIDE SEQUENCE [LARGE SCALE GENOMIC DNA]</scope>
    <source>
        <strain evidence="2 3">DSM 15131</strain>
    </source>
</reference>
<dbReference type="InterPro" id="IPR036390">
    <property type="entry name" value="WH_DNA-bd_sf"/>
</dbReference>
<accession>A0A7Y9ZN41</accession>
<dbReference type="InterPro" id="IPR000835">
    <property type="entry name" value="HTH_MarR-typ"/>
</dbReference>